<dbReference type="AlphaFoldDB" id="A0AAW9I400"/>
<dbReference type="InterPro" id="IPR004919">
    <property type="entry name" value="GmrSD_N"/>
</dbReference>
<dbReference type="PANTHER" id="PTHR35149">
    <property type="entry name" value="SLL5132 PROTEIN"/>
    <property type="match status" value="1"/>
</dbReference>
<comment type="caution">
    <text evidence="3">The sequence shown here is derived from an EMBL/GenBank/DDBJ whole genome shotgun (WGS) entry which is preliminary data.</text>
</comment>
<gene>
    <name evidence="3" type="ORF">GNF68_06200</name>
</gene>
<reference evidence="3" key="1">
    <citation type="submission" date="2019-11" db="EMBL/GenBank/DDBJ databases">
        <title>Characterization of Clostridium perfringens isolates from swine manure treated agricultural soils.</title>
        <authorList>
            <person name="Wushke S.T."/>
        </authorList>
    </citation>
    <scope>NUCLEOTIDE SEQUENCE</scope>
    <source>
        <strain evidence="3">X94</strain>
    </source>
</reference>
<name>A0AAW9I400_CLOPF</name>
<proteinExistence type="predicted"/>
<feature type="domain" description="GmrSD restriction endonucleases C-terminal" evidence="2">
    <location>
        <begin position="433"/>
        <end position="574"/>
    </location>
</feature>
<sequence>MEIDAKGYPLREILTKNISYEIPDYQRPYSWKKEHIDDLFSDIYFAMECENNHFLGTVVFNSERKENDKVLEVIDGQQRLTTIMLILYVIRRFYKEKIFDDEKGINSRRSNIQNLLEFSDDDGDIIGLKLNLGEVNREFFKDYIVNGWDKDAEYIEDIKNKFKNRGELEVNNTIIKAYDHIYSVIKNEINYKEEFSEETKKSYDKLKKINEAILDKLEVVKIEVKNDVDAFLIFETLNERGLELSVVDLIKNKLFKNCANKDDFNQLKSKWREIISTIEESDELRNFIRHYWISKHNFVTTQDLFKDIKGYIGKDYDKSKIMIDDLNKLAKYYKIFMEPSEKFIKNSALIDVLKETKKLKFNSHFPILISALEKYDFKVDDQEFYKVSKLCLNFLVRYITVLKRKPTVIEKVFGEIAREFSINKLYEKFIMYAKDNEFQNALEIIEVKQRSDATHYLLTQYEKSLHENEQWIAPERKSVTIEHILPQTIKQSEVSGQKWLEIFGGKDECEKYLNRLGNLTLLGPKAQSKTSNKFFDKKQDVYKEYTDMLMTKELLEYSNWGIEEIEKRQKEMAKKFVEIFTLDIEKL</sequence>
<evidence type="ECO:0000313" key="4">
    <source>
        <dbReference type="Proteomes" id="UP001288778"/>
    </source>
</evidence>
<evidence type="ECO:0000313" key="3">
    <source>
        <dbReference type="EMBL" id="MDZ4908660.1"/>
    </source>
</evidence>
<evidence type="ECO:0000259" key="2">
    <source>
        <dbReference type="Pfam" id="PF07510"/>
    </source>
</evidence>
<feature type="domain" description="GmrSD restriction endonucleases N-terminal" evidence="1">
    <location>
        <begin position="11"/>
        <end position="255"/>
    </location>
</feature>
<protein>
    <submittedName>
        <fullName evidence="3">DUF262 domain-containing protein</fullName>
    </submittedName>
</protein>
<evidence type="ECO:0000259" key="1">
    <source>
        <dbReference type="Pfam" id="PF03235"/>
    </source>
</evidence>
<dbReference type="Pfam" id="PF03235">
    <property type="entry name" value="GmrSD_N"/>
    <property type="match status" value="1"/>
</dbReference>
<dbReference type="EMBL" id="WNUI01000011">
    <property type="protein sequence ID" value="MDZ4908660.1"/>
    <property type="molecule type" value="Genomic_DNA"/>
</dbReference>
<dbReference type="Proteomes" id="UP001288778">
    <property type="component" value="Unassembled WGS sequence"/>
</dbReference>
<dbReference type="PANTHER" id="PTHR35149:SF2">
    <property type="entry name" value="DUF262 DOMAIN-CONTAINING PROTEIN"/>
    <property type="match status" value="1"/>
</dbReference>
<dbReference type="InterPro" id="IPR011089">
    <property type="entry name" value="GmrSD_C"/>
</dbReference>
<dbReference type="Pfam" id="PF07510">
    <property type="entry name" value="GmrSD_C"/>
    <property type="match status" value="1"/>
</dbReference>
<organism evidence="3 4">
    <name type="scientific">Clostridium perfringens</name>
    <dbReference type="NCBI Taxonomy" id="1502"/>
    <lineage>
        <taxon>Bacteria</taxon>
        <taxon>Bacillati</taxon>
        <taxon>Bacillota</taxon>
        <taxon>Clostridia</taxon>
        <taxon>Eubacteriales</taxon>
        <taxon>Clostridiaceae</taxon>
        <taxon>Clostridium</taxon>
    </lineage>
</organism>
<accession>A0AAW9I400</accession>
<dbReference type="RefSeq" id="WP_322395408.1">
    <property type="nucleotide sequence ID" value="NZ_WNUI01000011.1"/>
</dbReference>